<evidence type="ECO:0000259" key="4">
    <source>
        <dbReference type="Pfam" id="PF25053"/>
    </source>
</evidence>
<dbReference type="Pfam" id="PF24883">
    <property type="entry name" value="NPHP3_N"/>
    <property type="match status" value="1"/>
</dbReference>
<dbReference type="InterPro" id="IPR027417">
    <property type="entry name" value="P-loop_NTPase"/>
</dbReference>
<comment type="caution">
    <text evidence="5">The sequence shown here is derived from an EMBL/GenBank/DDBJ whole genome shotgun (WGS) entry which is preliminary data.</text>
</comment>
<dbReference type="RefSeq" id="XP_040735825.1">
    <property type="nucleotide sequence ID" value="XM_040880005.1"/>
</dbReference>
<organism evidence="5 6">
    <name type="scientific">Talaromyces amestolkiae</name>
    <dbReference type="NCBI Taxonomy" id="1196081"/>
    <lineage>
        <taxon>Eukaryota</taxon>
        <taxon>Fungi</taxon>
        <taxon>Dikarya</taxon>
        <taxon>Ascomycota</taxon>
        <taxon>Pezizomycotina</taxon>
        <taxon>Eurotiomycetes</taxon>
        <taxon>Eurotiomycetidae</taxon>
        <taxon>Eurotiales</taxon>
        <taxon>Trichocomaceae</taxon>
        <taxon>Talaromyces</taxon>
        <taxon>Talaromyces sect. Talaromyces</taxon>
    </lineage>
</organism>
<sequence>MDPVSAVSFAATILTVVDFSWNLVKGFYQIHQSVTGTATDDARLSTVLDDLRKVTDTLQHNAAGDSPHLEDLRQLAAGCAEVSQELSLIVEKLRRKEGNKAWRSLEATWKHMRKEKEVAGIEQRLNTYRLQLLLRLNLMMGEQQSSVKTRLDEIENSGLTLSAKSLDSLTDLAKAVESLEQKLIKELSASWRMNDDEKVNSLAVIGSSLSAILSQIEAIPKFNTPEECILRRLYFSSMHSRLDTVSEAEMGTFAWLLEDEAEELHLVKSGPTKFTTNTNNSSPKSQNEPNEQGTDPKIDEEYEEDENSAGANHPTNKPSIKYSDEQRLKEEARRSFLEWLRSGDGIYHISGKAGSGKSTLVKFLCQNPRLTNELEQWAGKQNLVFASFFFWASGDRLQRSLEGLYRSLLFEILSQCPELIETVFPEQWAKMRSNPTKWVGMPLLFSELRQAMETITTKCSFAHHRFFFLIDGLDEYEGDSTDHLALARSLQKWSFSADMKMCVSSRPHTEFLDVFDSNLQMHLHHLTRADIELFTMAMFEKESNFDNTNEGCREIVRDIVNSAEGVFLWVRLVIRSVLDGFRHRYPVAHLKQKLEKMPRELDLLFDRIFNSIDSGNREKSDKMLLLAAAYPNINVLMFSWLDDLEDSDFPFNTPIEAYSDIEIRDRHDVVRLQLDGLCKGLLEIAGNLREIPTQVKDIYFDYQVQFFHRTVRDYVNEPARYAEIEGRLSDFDVEDAYRRLLLAEFRFARTTKHYFESQALGQTQLVSCFHDFFERVADQAPLRFWKEYDWILDHHRRQPFSFPGDTQENPGVIAWSQRLESQDCGGALSGDDISYLHWAASYDQREYIIEQLLSNPSLLNTTDDGRSLLLTAAISPSNHDLVQDLLKCGASPRHQVPVTYQEGETFIASIWAVFLFIVARRSELRRNKDVEKMFPIMEELLKSGAESNVYFLFKLRSQGNLEKGPGHSQPDSEDGIRFITLEDLILKARPPNMDTLLGLILDTKQSELWNETLRALKTLVLWNGSSNDVQSRYKRARIEEIDSNYVLKGVDVSGESLEGEFNVKWF</sequence>
<dbReference type="InterPro" id="IPR036770">
    <property type="entry name" value="Ankyrin_rpt-contain_sf"/>
</dbReference>
<evidence type="ECO:0000259" key="3">
    <source>
        <dbReference type="Pfam" id="PF24883"/>
    </source>
</evidence>
<feature type="domain" description="Nephrocystin 3-like N-terminal" evidence="3">
    <location>
        <begin position="334"/>
        <end position="506"/>
    </location>
</feature>
<gene>
    <name evidence="5" type="ORF">BHQ10_007322</name>
</gene>
<dbReference type="Pfam" id="PF25053">
    <property type="entry name" value="DUF7791"/>
    <property type="match status" value="1"/>
</dbReference>
<keyword evidence="1" id="KW-0677">Repeat</keyword>
<feature type="domain" description="DUF7791" evidence="4">
    <location>
        <begin position="629"/>
        <end position="751"/>
    </location>
</feature>
<dbReference type="InterPro" id="IPR056884">
    <property type="entry name" value="NPHP3-like_N"/>
</dbReference>
<accession>A0A364L660</accession>
<dbReference type="PANTHER" id="PTHR10039">
    <property type="entry name" value="AMELOGENIN"/>
    <property type="match status" value="1"/>
</dbReference>
<dbReference type="STRING" id="1196081.A0A364L660"/>
<dbReference type="GeneID" id="63796537"/>
<dbReference type="PANTHER" id="PTHR10039:SF5">
    <property type="entry name" value="NACHT DOMAIN-CONTAINING PROTEIN"/>
    <property type="match status" value="1"/>
</dbReference>
<dbReference type="EMBL" id="MIKG01000015">
    <property type="protein sequence ID" value="RAO71310.1"/>
    <property type="molecule type" value="Genomic_DNA"/>
</dbReference>
<dbReference type="OrthoDB" id="443402at2759"/>
<feature type="compositionally biased region" description="Polar residues" evidence="2">
    <location>
        <begin position="272"/>
        <end position="293"/>
    </location>
</feature>
<feature type="compositionally biased region" description="Polar residues" evidence="2">
    <location>
        <begin position="309"/>
        <end position="318"/>
    </location>
</feature>
<evidence type="ECO:0000256" key="2">
    <source>
        <dbReference type="SAM" id="MobiDB-lite"/>
    </source>
</evidence>
<evidence type="ECO:0000313" key="5">
    <source>
        <dbReference type="EMBL" id="RAO71310.1"/>
    </source>
</evidence>
<keyword evidence="6" id="KW-1185">Reference proteome</keyword>
<dbReference type="Proteomes" id="UP000249363">
    <property type="component" value="Unassembled WGS sequence"/>
</dbReference>
<name>A0A364L660_TALAM</name>
<dbReference type="Gene3D" id="1.25.40.20">
    <property type="entry name" value="Ankyrin repeat-containing domain"/>
    <property type="match status" value="1"/>
</dbReference>
<evidence type="ECO:0000313" key="6">
    <source>
        <dbReference type="Proteomes" id="UP000249363"/>
    </source>
</evidence>
<dbReference type="Gene3D" id="3.40.50.300">
    <property type="entry name" value="P-loop containing nucleotide triphosphate hydrolases"/>
    <property type="match status" value="1"/>
</dbReference>
<dbReference type="AlphaFoldDB" id="A0A364L660"/>
<proteinExistence type="predicted"/>
<protein>
    <submittedName>
        <fullName evidence="5">Uncharacterized protein</fullName>
    </submittedName>
</protein>
<evidence type="ECO:0000256" key="1">
    <source>
        <dbReference type="ARBA" id="ARBA00022737"/>
    </source>
</evidence>
<reference evidence="5 6" key="1">
    <citation type="journal article" date="2017" name="Biotechnol. Biofuels">
        <title>Differential beta-glucosidase expression as a function of carbon source availability in Talaromyces amestolkiae: a genomic and proteomic approach.</title>
        <authorList>
            <person name="de Eugenio L.I."/>
            <person name="Mendez-Liter J.A."/>
            <person name="Nieto-Dominguez M."/>
            <person name="Alonso L."/>
            <person name="Gil-Munoz J."/>
            <person name="Barriuso J."/>
            <person name="Prieto A."/>
            <person name="Martinez M.J."/>
        </authorList>
    </citation>
    <scope>NUCLEOTIDE SEQUENCE [LARGE SCALE GENOMIC DNA]</scope>
    <source>
        <strain evidence="5 6">CIB</strain>
    </source>
</reference>
<dbReference type="SUPFAM" id="SSF140860">
    <property type="entry name" value="Pseudo ankyrin repeat-like"/>
    <property type="match status" value="1"/>
</dbReference>
<dbReference type="SUPFAM" id="SSF52540">
    <property type="entry name" value="P-loop containing nucleoside triphosphate hydrolases"/>
    <property type="match status" value="1"/>
</dbReference>
<feature type="region of interest" description="Disordered" evidence="2">
    <location>
        <begin position="270"/>
        <end position="327"/>
    </location>
</feature>
<dbReference type="InterPro" id="IPR056693">
    <property type="entry name" value="DUF7791"/>
</dbReference>